<keyword evidence="2 6" id="KW-0645">Protease</keyword>
<dbReference type="SUPFAM" id="SSF50494">
    <property type="entry name" value="Trypsin-like serine proteases"/>
    <property type="match status" value="1"/>
</dbReference>
<comment type="caution">
    <text evidence="8">The sequence shown here is derived from an EMBL/GenBank/DDBJ whole genome shotgun (WGS) entry which is preliminary data.</text>
</comment>
<dbReference type="InterPro" id="IPR009003">
    <property type="entry name" value="Peptidase_S1_PA"/>
</dbReference>
<keyword evidence="9" id="KW-1185">Reference proteome</keyword>
<dbReference type="Proteomes" id="UP000004949">
    <property type="component" value="Unassembled WGS sequence"/>
</dbReference>
<dbReference type="PROSITE" id="PS00135">
    <property type="entry name" value="TRYPSIN_SER"/>
    <property type="match status" value="1"/>
</dbReference>
<dbReference type="PATRIC" id="fig|1088869.3.peg.660"/>
<comment type="similarity">
    <text evidence="1 6">Belongs to the peptidase S1B family.</text>
</comment>
<dbReference type="EC" id="3.4.21.-" evidence="6"/>
<dbReference type="GO" id="GO:0004252">
    <property type="term" value="F:serine-type endopeptidase activity"/>
    <property type="evidence" value="ECO:0007669"/>
    <property type="project" value="InterPro"/>
</dbReference>
<evidence type="ECO:0000313" key="9">
    <source>
        <dbReference type="Proteomes" id="UP000004949"/>
    </source>
</evidence>
<evidence type="ECO:0000313" key="8">
    <source>
        <dbReference type="EMBL" id="EHH69344.1"/>
    </source>
</evidence>
<dbReference type="AlphaFoldDB" id="G6XGN6"/>
<dbReference type="PRINTS" id="PR00839">
    <property type="entry name" value="V8PROTEASE"/>
</dbReference>
<feature type="chain" id="PRO_5006991591" description="Serine protease" evidence="6">
    <location>
        <begin position="23"/>
        <end position="239"/>
    </location>
</feature>
<keyword evidence="3 6" id="KW-0732">Signal</keyword>
<dbReference type="PROSITE" id="PS00134">
    <property type="entry name" value="TRYPSIN_HIS"/>
    <property type="match status" value="1"/>
</dbReference>
<dbReference type="eggNOG" id="COG3591">
    <property type="taxonomic scope" value="Bacteria"/>
</dbReference>
<dbReference type="InterPro" id="IPR043504">
    <property type="entry name" value="Peptidase_S1_PA_chymotrypsin"/>
</dbReference>
<evidence type="ECO:0000256" key="6">
    <source>
        <dbReference type="RuleBase" id="RU004296"/>
    </source>
</evidence>
<dbReference type="PANTHER" id="PTHR15462">
    <property type="entry name" value="SERINE PROTEASE"/>
    <property type="match status" value="1"/>
</dbReference>
<protein>
    <recommendedName>
        <fullName evidence="6">Serine protease</fullName>
        <ecNumber evidence="6">3.4.21.-</ecNumber>
    </recommendedName>
</protein>
<dbReference type="InterPro" id="IPR050966">
    <property type="entry name" value="Glutamyl_endopeptidase"/>
</dbReference>
<evidence type="ECO:0000256" key="3">
    <source>
        <dbReference type="ARBA" id="ARBA00022729"/>
    </source>
</evidence>
<dbReference type="STRING" id="1088869.GMO_06510"/>
<dbReference type="Pfam" id="PF00089">
    <property type="entry name" value="Trypsin"/>
    <property type="match status" value="1"/>
</dbReference>
<dbReference type="InterPro" id="IPR001254">
    <property type="entry name" value="Trypsin_dom"/>
</dbReference>
<dbReference type="GO" id="GO:0006508">
    <property type="term" value="P:proteolysis"/>
    <property type="evidence" value="ECO:0007669"/>
    <property type="project" value="UniProtKB-KW"/>
</dbReference>
<reference evidence="8 9" key="1">
    <citation type="submission" date="2011-10" db="EMBL/GenBank/DDBJ databases">
        <title>Genome sequence of Gluconobacter morbifer G707, isolated from Drosophila gut.</title>
        <authorList>
            <person name="Lee W.-J."/>
            <person name="Kim E.-K."/>
        </authorList>
    </citation>
    <scope>NUCLEOTIDE SEQUENCE [LARGE SCALE GENOMIC DNA]</scope>
    <source>
        <strain evidence="8 9">G707</strain>
    </source>
</reference>
<name>G6XGN6_9PROT</name>
<gene>
    <name evidence="8" type="ORF">GMO_06510</name>
</gene>
<evidence type="ECO:0000259" key="7">
    <source>
        <dbReference type="PROSITE" id="PS50240"/>
    </source>
</evidence>
<feature type="domain" description="Peptidase S1" evidence="7">
    <location>
        <begin position="13"/>
        <end position="239"/>
    </location>
</feature>
<dbReference type="RefSeq" id="WP_008850801.1">
    <property type="nucleotide sequence ID" value="NZ_AGQV01000001.1"/>
</dbReference>
<organism evidence="8 9">
    <name type="scientific">Gluconobacter morbifer G707</name>
    <dbReference type="NCBI Taxonomy" id="1088869"/>
    <lineage>
        <taxon>Bacteria</taxon>
        <taxon>Pseudomonadati</taxon>
        <taxon>Pseudomonadota</taxon>
        <taxon>Alphaproteobacteria</taxon>
        <taxon>Acetobacterales</taxon>
        <taxon>Acetobacteraceae</taxon>
        <taxon>Gluconobacter</taxon>
    </lineage>
</organism>
<keyword evidence="4 6" id="KW-0378">Hydrolase</keyword>
<dbReference type="InterPro" id="IPR008256">
    <property type="entry name" value="Peptidase_S1B"/>
</dbReference>
<evidence type="ECO:0000256" key="5">
    <source>
        <dbReference type="ARBA" id="ARBA00022825"/>
    </source>
</evidence>
<dbReference type="PANTHER" id="PTHR15462:SF8">
    <property type="entry name" value="SERINE PROTEASE"/>
    <property type="match status" value="1"/>
</dbReference>
<evidence type="ECO:0000256" key="1">
    <source>
        <dbReference type="ARBA" id="ARBA00008764"/>
    </source>
</evidence>
<dbReference type="Gene3D" id="2.40.10.10">
    <property type="entry name" value="Trypsin-like serine proteases"/>
    <property type="match status" value="2"/>
</dbReference>
<evidence type="ECO:0000256" key="4">
    <source>
        <dbReference type="ARBA" id="ARBA00022801"/>
    </source>
</evidence>
<sequence length="239" mass="25241">MRKAAAILSALMLIAGAARPYAAPLPALPGLGREGAYRDLVDVNSYPWRILGRVQTALGTKCTGFAVAPTVVMTAAHCLWLPATGHYIQPRDVHVLMGYVRGSYRTHAQVRRIIVAPGYDPANESATASVDRATLILDRPVVKTDDLLSPVAVKGNESVMLVGYPQDRAEVPYGDVDCHLNGLTIGGLIHHDCAATHGDSGSPLLVRQPDGSWKIGGLAVLAQEGAGGFAAPLMPPVMH</sequence>
<proteinExistence type="inferred from homology"/>
<accession>G6XGN6</accession>
<keyword evidence="5 6" id="KW-0720">Serine protease</keyword>
<dbReference type="InterPro" id="IPR018114">
    <property type="entry name" value="TRYPSIN_HIS"/>
</dbReference>
<dbReference type="EMBL" id="AGQV01000001">
    <property type="protein sequence ID" value="EHH69344.1"/>
    <property type="molecule type" value="Genomic_DNA"/>
</dbReference>
<dbReference type="PROSITE" id="PS50240">
    <property type="entry name" value="TRYPSIN_DOM"/>
    <property type="match status" value="1"/>
</dbReference>
<feature type="signal peptide" evidence="6">
    <location>
        <begin position="1"/>
        <end position="22"/>
    </location>
</feature>
<dbReference type="InterPro" id="IPR033116">
    <property type="entry name" value="TRYPSIN_SER"/>
</dbReference>
<evidence type="ECO:0000256" key="2">
    <source>
        <dbReference type="ARBA" id="ARBA00022670"/>
    </source>
</evidence>
<dbReference type="OrthoDB" id="267336at2"/>